<comment type="caution">
    <text evidence="15">The sequence shown here is derived from an EMBL/GenBank/DDBJ whole genome shotgun (WGS) entry which is preliminary data.</text>
</comment>
<keyword evidence="16" id="KW-1185">Reference proteome</keyword>
<feature type="transmembrane region" description="Helical" evidence="14">
    <location>
        <begin position="101"/>
        <end position="122"/>
    </location>
</feature>
<evidence type="ECO:0000256" key="9">
    <source>
        <dbReference type="ARBA" id="ARBA00023136"/>
    </source>
</evidence>
<keyword evidence="9 14" id="KW-0472">Membrane</keyword>
<dbReference type="GO" id="GO:0016746">
    <property type="term" value="F:acyltransferase activity"/>
    <property type="evidence" value="ECO:0007669"/>
    <property type="project" value="UniProtKB-KW"/>
</dbReference>
<evidence type="ECO:0000256" key="7">
    <source>
        <dbReference type="ARBA" id="ARBA00022989"/>
    </source>
</evidence>
<name>A0A8H5GSF1_9AGAR</name>
<evidence type="ECO:0000256" key="12">
    <source>
        <dbReference type="ARBA" id="ARBA00023315"/>
    </source>
</evidence>
<keyword evidence="6 14" id="KW-0812">Transmembrane</keyword>
<keyword evidence="8" id="KW-0443">Lipid metabolism</keyword>
<evidence type="ECO:0000256" key="14">
    <source>
        <dbReference type="SAM" id="Phobius"/>
    </source>
</evidence>
<reference evidence="15 16" key="1">
    <citation type="journal article" date="2020" name="ISME J.">
        <title>Uncovering the hidden diversity of litter-decomposition mechanisms in mushroom-forming fungi.</title>
        <authorList>
            <person name="Floudas D."/>
            <person name="Bentzer J."/>
            <person name="Ahren D."/>
            <person name="Johansson T."/>
            <person name="Persson P."/>
            <person name="Tunlid A."/>
        </authorList>
    </citation>
    <scope>NUCLEOTIDE SEQUENCE [LARGE SCALE GENOMIC DNA]</scope>
    <source>
        <strain evidence="15 16">CBS 291.85</strain>
    </source>
</reference>
<evidence type="ECO:0000313" key="16">
    <source>
        <dbReference type="Proteomes" id="UP000559256"/>
    </source>
</evidence>
<dbReference type="PANTHER" id="PTHR31201:SF1">
    <property type="entry name" value="GLYCEROPHOSPHOCHOLINE ACYLTRANSFERASE 1"/>
    <property type="match status" value="1"/>
</dbReference>
<evidence type="ECO:0000256" key="3">
    <source>
        <dbReference type="ARBA" id="ARBA00019082"/>
    </source>
</evidence>
<evidence type="ECO:0000256" key="2">
    <source>
        <dbReference type="ARBA" id="ARBA00006675"/>
    </source>
</evidence>
<feature type="region of interest" description="Disordered" evidence="13">
    <location>
        <begin position="206"/>
        <end position="239"/>
    </location>
</feature>
<keyword evidence="10" id="KW-0594">Phospholipid biosynthesis</keyword>
<gene>
    <name evidence="15" type="ORF">D9758_001424</name>
</gene>
<dbReference type="PANTHER" id="PTHR31201">
    <property type="entry name" value="OS01G0585100 PROTEIN"/>
    <property type="match status" value="1"/>
</dbReference>
<evidence type="ECO:0000256" key="11">
    <source>
        <dbReference type="ARBA" id="ARBA00023264"/>
    </source>
</evidence>
<evidence type="ECO:0000256" key="4">
    <source>
        <dbReference type="ARBA" id="ARBA00022516"/>
    </source>
</evidence>
<proteinExistence type="inferred from homology"/>
<dbReference type="AlphaFoldDB" id="A0A8H5GSF1"/>
<dbReference type="EMBL" id="JAACJM010000012">
    <property type="protein sequence ID" value="KAF5370157.1"/>
    <property type="molecule type" value="Genomic_DNA"/>
</dbReference>
<organism evidence="15 16">
    <name type="scientific">Tetrapyrgos nigripes</name>
    <dbReference type="NCBI Taxonomy" id="182062"/>
    <lineage>
        <taxon>Eukaryota</taxon>
        <taxon>Fungi</taxon>
        <taxon>Dikarya</taxon>
        <taxon>Basidiomycota</taxon>
        <taxon>Agaricomycotina</taxon>
        <taxon>Agaricomycetes</taxon>
        <taxon>Agaricomycetidae</taxon>
        <taxon>Agaricales</taxon>
        <taxon>Marasmiineae</taxon>
        <taxon>Marasmiaceae</taxon>
        <taxon>Tetrapyrgos</taxon>
    </lineage>
</organism>
<dbReference type="Proteomes" id="UP000559256">
    <property type="component" value="Unassembled WGS sequence"/>
</dbReference>
<keyword evidence="11" id="KW-1208">Phospholipid metabolism</keyword>
<dbReference type="Pfam" id="PF10998">
    <property type="entry name" value="DUF2838"/>
    <property type="match status" value="1"/>
</dbReference>
<evidence type="ECO:0000256" key="8">
    <source>
        <dbReference type="ARBA" id="ARBA00023098"/>
    </source>
</evidence>
<keyword evidence="12" id="KW-0012">Acyltransferase</keyword>
<comment type="similarity">
    <text evidence="2">Belongs to the GPC1 family.</text>
</comment>
<evidence type="ECO:0000256" key="13">
    <source>
        <dbReference type="SAM" id="MobiDB-lite"/>
    </source>
</evidence>
<keyword evidence="4" id="KW-0444">Lipid biosynthesis</keyword>
<comment type="subcellular location">
    <subcellularLocation>
        <location evidence="1">Membrane</location>
        <topology evidence="1">Multi-pass membrane protein</topology>
    </subcellularLocation>
</comment>
<feature type="transmembrane region" description="Helical" evidence="14">
    <location>
        <begin position="129"/>
        <end position="148"/>
    </location>
</feature>
<feature type="transmembrane region" description="Helical" evidence="14">
    <location>
        <begin position="76"/>
        <end position="95"/>
    </location>
</feature>
<dbReference type="GO" id="GO:0016020">
    <property type="term" value="C:membrane"/>
    <property type="evidence" value="ECO:0007669"/>
    <property type="project" value="UniProtKB-SubCell"/>
</dbReference>
<evidence type="ECO:0000313" key="15">
    <source>
        <dbReference type="EMBL" id="KAF5370157.1"/>
    </source>
</evidence>
<evidence type="ECO:0000256" key="10">
    <source>
        <dbReference type="ARBA" id="ARBA00023209"/>
    </source>
</evidence>
<accession>A0A8H5GSF1</accession>
<dbReference type="InterPro" id="IPR021261">
    <property type="entry name" value="GPCAT"/>
</dbReference>
<feature type="compositionally biased region" description="Low complexity" evidence="13">
    <location>
        <begin position="206"/>
        <end position="222"/>
    </location>
</feature>
<sequence length="239" mass="27228">MSYARERQTHYEDACGQPQYQDIRKSKTEGYFGQGFISFDEGLFDSGDLLAENSDREFKGFKIKVAVRMTKLSNSWVHIAYTLQALYLLPLRTYIYKKRAWHYSLFDLCFYVTILSFIYLWIFPASRALFVACSCLSHGSLASAVITWRNSLVFHDTDKVTTLFIHVYLPFVFTVIRNFYPNTEERFLAFKKLPHLNLLHASVVVSTSPGNSSTGNSSSSTVAKKSNPANAPPRSLSPQ</sequence>
<evidence type="ECO:0000256" key="5">
    <source>
        <dbReference type="ARBA" id="ARBA00022679"/>
    </source>
</evidence>
<feature type="transmembrane region" description="Helical" evidence="14">
    <location>
        <begin position="160"/>
        <end position="180"/>
    </location>
</feature>
<evidence type="ECO:0000256" key="6">
    <source>
        <dbReference type="ARBA" id="ARBA00022692"/>
    </source>
</evidence>
<keyword evidence="5" id="KW-0808">Transferase</keyword>
<dbReference type="GO" id="GO:0006656">
    <property type="term" value="P:phosphatidylcholine biosynthetic process"/>
    <property type="evidence" value="ECO:0007669"/>
    <property type="project" value="TreeGrafter"/>
</dbReference>
<dbReference type="OrthoDB" id="406287at2759"/>
<protein>
    <recommendedName>
        <fullName evidence="3">Glycerophosphocholine acyltransferase 1</fullName>
    </recommendedName>
</protein>
<keyword evidence="7 14" id="KW-1133">Transmembrane helix</keyword>
<evidence type="ECO:0000256" key="1">
    <source>
        <dbReference type="ARBA" id="ARBA00004141"/>
    </source>
</evidence>